<evidence type="ECO:0000313" key="2">
    <source>
        <dbReference type="Proteomes" id="UP001175271"/>
    </source>
</evidence>
<dbReference type="AlphaFoldDB" id="A0AA39HNZ0"/>
<name>A0AA39HNZ0_9BILA</name>
<dbReference type="EMBL" id="JAUCMV010000003">
    <property type="protein sequence ID" value="KAK0409401.1"/>
    <property type="molecule type" value="Genomic_DNA"/>
</dbReference>
<protein>
    <submittedName>
        <fullName evidence="1">Uncharacterized protein</fullName>
    </submittedName>
</protein>
<proteinExistence type="predicted"/>
<reference evidence="1" key="1">
    <citation type="submission" date="2023-06" db="EMBL/GenBank/DDBJ databases">
        <title>Genomic analysis of the entomopathogenic nematode Steinernema hermaphroditum.</title>
        <authorList>
            <person name="Schwarz E.M."/>
            <person name="Heppert J.K."/>
            <person name="Baniya A."/>
            <person name="Schwartz H.T."/>
            <person name="Tan C.-H."/>
            <person name="Antoshechkin I."/>
            <person name="Sternberg P.W."/>
            <person name="Goodrich-Blair H."/>
            <person name="Dillman A.R."/>
        </authorList>
    </citation>
    <scope>NUCLEOTIDE SEQUENCE</scope>
    <source>
        <strain evidence="1">PS9179</strain>
        <tissue evidence="1">Whole animal</tissue>
    </source>
</reference>
<dbReference type="Proteomes" id="UP001175271">
    <property type="component" value="Unassembled WGS sequence"/>
</dbReference>
<gene>
    <name evidence="1" type="ORF">QR680_004521</name>
</gene>
<organism evidence="1 2">
    <name type="scientific">Steinernema hermaphroditum</name>
    <dbReference type="NCBI Taxonomy" id="289476"/>
    <lineage>
        <taxon>Eukaryota</taxon>
        <taxon>Metazoa</taxon>
        <taxon>Ecdysozoa</taxon>
        <taxon>Nematoda</taxon>
        <taxon>Chromadorea</taxon>
        <taxon>Rhabditida</taxon>
        <taxon>Tylenchina</taxon>
        <taxon>Panagrolaimomorpha</taxon>
        <taxon>Strongyloidoidea</taxon>
        <taxon>Steinernematidae</taxon>
        <taxon>Steinernema</taxon>
    </lineage>
</organism>
<comment type="caution">
    <text evidence="1">The sequence shown here is derived from an EMBL/GenBank/DDBJ whole genome shotgun (WGS) entry which is preliminary data.</text>
</comment>
<evidence type="ECO:0000313" key="1">
    <source>
        <dbReference type="EMBL" id="KAK0409401.1"/>
    </source>
</evidence>
<sequence length="352" mass="41946">MNATPPEFIANSFQSCSFATVCAATKLSGDYGQLARQFHQRSFILYVYAKKPMDKRKPFSIRQAPTFNNPWNCCCKTKPEAASYGAKFPKCIEDNMKYFHSIRIIFDEVDKCEVVLKPSFLPALKKLLKEPFAKVAGEEHYHEYVPFFTDHLIRTHYQELRAADVCYEMRHLIHSAFGLDEVTEVMYRFKECDENKFIRDMLRKPDLKVYIQSSCMHAYAAIVVQTYDEWYKSKCPFQGKYMVDGGDLLKIYEEIKEDEMEQWVRLENLPVHLMPYTKDDRYPLYQEFAKKCYFMRSHPKLVERKIYLALGVYGEAQNYYQRNREKFPQRYPEEMPFSYCMAECETYFIFYE</sequence>
<keyword evidence="2" id="KW-1185">Reference proteome</keyword>
<accession>A0AA39HNZ0</accession>